<evidence type="ECO:0000313" key="3">
    <source>
        <dbReference type="EMBL" id="KAK7201830.1"/>
    </source>
</evidence>
<dbReference type="EMBL" id="JAECZO010000021">
    <property type="protein sequence ID" value="KAK7201830.1"/>
    <property type="molecule type" value="Genomic_DNA"/>
</dbReference>
<dbReference type="CDD" id="cd06554">
    <property type="entry name" value="ASCH_ASC-1_like"/>
    <property type="match status" value="1"/>
</dbReference>
<dbReference type="SUPFAM" id="SSF88697">
    <property type="entry name" value="PUA domain-like"/>
    <property type="match status" value="1"/>
</dbReference>
<sequence length="632" mass="68075">MAPKRWARPNGKNGAGENAYATGALLQYICGEILSNNCLGLQEEEMAGMARELINSKTRAEVVEWSKTLMLTDAFAAEVTRRREQYGPAFDGESVPDAPPMSLAPVAAAAAAPAATAGTLNVGKRGAAATKRGRRAVNINELAKSTAATEALKPGRFECGCFATVHNLRGSCANCGRIICEQEADEVCYACGMETARCIAYEISVQDGKLSEAAQERNQADYATAVERRDRLLEYAQNRARRTTVIDDQSATLFAPQSAWMTQAERRAAAKSTAEEERRRHVELMHRQRGAYQVHMNFISENLPLGARKENAGGAAAEADAGAATAEDAEADVVADVVVGPTGAEPLPSLLQRIWYSPDGTRVDAAPGVKKGVSVRAGGGGGGADADLPTQDGTSMPLTTRPTQRRFDEVSRRVQQAYFEDDVEVFAEETAETAQAQLMVVPPVQLETEQEAAAAADGGASASPPLSSSPAAALSSRFAVTTVMRNTDDGVCLSMHQPWASLLVAGIKRHEGRVWGTTFRGRLWIHAAAAQVTNAEEVEAHYAPFAPPDHVFPKHYPTKVLLGYVYVTDCLDRDAYEAAFKPEERQEESPYSFVCAEPKALLFPLPMNGNHKLFTLDHRVHVAARKQLGEVS</sequence>
<gene>
    <name evidence="3" type="ORF">NESM_000250000</name>
</gene>
<reference evidence="3 4" key="1">
    <citation type="journal article" date="2021" name="MBio">
        <title>A New Model Trypanosomatid, Novymonas esmeraldas: Genomic Perception of Its 'Candidatus Pandoraea novymonadis' Endosymbiont.</title>
        <authorList>
            <person name="Zakharova A."/>
            <person name="Saura A."/>
            <person name="Butenko A."/>
            <person name="Podesvova L."/>
            <person name="Warmusova S."/>
            <person name="Kostygov A.Y."/>
            <person name="Nenarokova A."/>
            <person name="Lukes J."/>
            <person name="Opperdoes F.R."/>
            <person name="Yurchenko V."/>
        </authorList>
    </citation>
    <scope>NUCLEOTIDE SEQUENCE [LARGE SCALE GENOMIC DNA]</scope>
    <source>
        <strain evidence="3 4">E262AT.01</strain>
    </source>
</reference>
<dbReference type="PANTHER" id="PTHR12963">
    <property type="entry name" value="THYROID RECEPTOR INTERACTING PROTEIN RELATED"/>
    <property type="match status" value="1"/>
</dbReference>
<proteinExistence type="predicted"/>
<dbReference type="InterPro" id="IPR007374">
    <property type="entry name" value="ASCH_domain"/>
</dbReference>
<name>A0AAW0FAD7_9TRYP</name>
<feature type="region of interest" description="Disordered" evidence="1">
    <location>
        <begin position="374"/>
        <end position="400"/>
    </location>
</feature>
<dbReference type="Proteomes" id="UP001430356">
    <property type="component" value="Unassembled WGS sequence"/>
</dbReference>
<dbReference type="Gene3D" id="2.30.130.30">
    <property type="entry name" value="Hypothetical protein"/>
    <property type="match status" value="1"/>
</dbReference>
<evidence type="ECO:0000259" key="2">
    <source>
        <dbReference type="SMART" id="SM01022"/>
    </source>
</evidence>
<protein>
    <submittedName>
        <fullName evidence="3">Zinc finger motif, C2HC5-type/ASCH domain containing protein</fullName>
    </submittedName>
</protein>
<dbReference type="InterPro" id="IPR015947">
    <property type="entry name" value="PUA-like_sf"/>
</dbReference>
<keyword evidence="4" id="KW-1185">Reference proteome</keyword>
<dbReference type="SMART" id="SM01022">
    <property type="entry name" value="ASCH"/>
    <property type="match status" value="1"/>
</dbReference>
<evidence type="ECO:0000256" key="1">
    <source>
        <dbReference type="SAM" id="MobiDB-lite"/>
    </source>
</evidence>
<dbReference type="InterPro" id="IPR039128">
    <property type="entry name" value="TRIP4-like"/>
</dbReference>
<evidence type="ECO:0000313" key="4">
    <source>
        <dbReference type="Proteomes" id="UP001430356"/>
    </source>
</evidence>
<dbReference type="FunFam" id="2.30.130.30:FF:000006">
    <property type="entry name" value="Putative_zinc_finger_motif_-_C2HC5-type /ASCH_domain_containing_protein_-_putative"/>
    <property type="match status" value="1"/>
</dbReference>
<organism evidence="3 4">
    <name type="scientific">Novymonas esmeraldas</name>
    <dbReference type="NCBI Taxonomy" id="1808958"/>
    <lineage>
        <taxon>Eukaryota</taxon>
        <taxon>Discoba</taxon>
        <taxon>Euglenozoa</taxon>
        <taxon>Kinetoplastea</taxon>
        <taxon>Metakinetoplastina</taxon>
        <taxon>Trypanosomatida</taxon>
        <taxon>Trypanosomatidae</taxon>
        <taxon>Novymonas</taxon>
    </lineage>
</organism>
<dbReference type="AlphaFoldDB" id="A0AAW0FAD7"/>
<feature type="compositionally biased region" description="Low complexity" evidence="1">
    <location>
        <begin position="452"/>
        <end position="468"/>
    </location>
</feature>
<dbReference type="Pfam" id="PF04266">
    <property type="entry name" value="ASCH"/>
    <property type="match status" value="1"/>
</dbReference>
<feature type="domain" description="ASCH" evidence="2">
    <location>
        <begin position="493"/>
        <end position="603"/>
    </location>
</feature>
<dbReference type="PANTHER" id="PTHR12963:SF4">
    <property type="entry name" value="ACTIVATING SIGNAL COINTEGRATOR 1"/>
    <property type="match status" value="1"/>
</dbReference>
<feature type="compositionally biased region" description="Polar residues" evidence="1">
    <location>
        <begin position="391"/>
        <end position="400"/>
    </location>
</feature>
<comment type="caution">
    <text evidence="3">The sequence shown here is derived from an EMBL/GenBank/DDBJ whole genome shotgun (WGS) entry which is preliminary data.</text>
</comment>
<feature type="region of interest" description="Disordered" evidence="1">
    <location>
        <begin position="449"/>
        <end position="468"/>
    </location>
</feature>
<accession>A0AAW0FAD7</accession>